<sequence>MTFGIVRRRPGELPRELTGFIGRAPELTQLAAALDTQRCVTVVGPGGVGKTRLALRALAGRTTGADVPVRLVELSPLRDPGLLPHTLAACLDLPEQSGRPQLDVVLDHLREKPALIVLDTCEHLVDACAELVDVLLRETDGVRVLATSRQPLDVPGEHTFPLSPLGVSDAGGEAVSLFEQRAAAVVPGFEVTDASREAVVRLCRRLDGMPLAIELATVRLRAVPLNQLIDRLENRFRLLTGGRRTSLPRHQTLRTTIDWSYDLCDAREQRLWGRLSVFGDVFDLAAAEEVCGFGELGSDEVLEVLIDLVDKSVVQRVDEVGPGTGAAGATRYRLLDTLREYGAEKLAASGEETAARDRHLVRYVKAADEFDRHFIDDDQLPRCQALRREHPDIRLALEYALGHGDREQKGAGLAGALWGYWQITGLLTEGRYWQQKAAAAFPGATPERAWALIVGGYIKTFQGDPAGAVPDIEEGIAIADRLGESLIRARGWLYLHCAHTFACDFDRAERAAVTAHERLAALGDLVGLVCLDVQAGYQYHLSGQDDLALERSGQGLARLGAGSKECWLRGFVHTIVGLSHYSKGDPGASEAALKEALPLKAALGDVIGCGYAVEIMAWAAARDGRHRRAAWLFGGSDALWQSTGGELLSGAPVSVENHRMAAEATRADLGGDVYEQLWQLGATAPREALFDAALTGVDELVLEAAELPGQRRAGSGESLTRREHEVARLAADGLSNREIAERLFISRRTVDAHMERVLSKLGISSRSRIAVKLATAGTGE</sequence>
<dbReference type="RefSeq" id="WP_326019879.1">
    <property type="nucleotide sequence ID" value="NZ_JAOZYC010000137.1"/>
</dbReference>
<feature type="domain" description="HTH luxR-type" evidence="1">
    <location>
        <begin position="712"/>
        <end position="777"/>
    </location>
</feature>
<dbReference type="CDD" id="cd06170">
    <property type="entry name" value="LuxR_C_like"/>
    <property type="match status" value="1"/>
</dbReference>
<dbReference type="Pfam" id="PF25872">
    <property type="entry name" value="HTH_77"/>
    <property type="match status" value="1"/>
</dbReference>
<dbReference type="SMART" id="SM00421">
    <property type="entry name" value="HTH_LUXR"/>
    <property type="match status" value="1"/>
</dbReference>
<dbReference type="InterPro" id="IPR027417">
    <property type="entry name" value="P-loop_NTPase"/>
</dbReference>
<organism evidence="2 3">
    <name type="scientific">Streptomyces endophyticus</name>
    <dbReference type="NCBI Taxonomy" id="714166"/>
    <lineage>
        <taxon>Bacteria</taxon>
        <taxon>Bacillati</taxon>
        <taxon>Actinomycetota</taxon>
        <taxon>Actinomycetes</taxon>
        <taxon>Kitasatosporales</taxon>
        <taxon>Streptomycetaceae</taxon>
        <taxon>Streptomyces</taxon>
    </lineage>
</organism>
<dbReference type="SUPFAM" id="SSF46894">
    <property type="entry name" value="C-terminal effector domain of the bipartite response regulators"/>
    <property type="match status" value="1"/>
</dbReference>
<dbReference type="InterPro" id="IPR000792">
    <property type="entry name" value="Tscrpt_reg_LuxR_C"/>
</dbReference>
<protein>
    <submittedName>
        <fullName evidence="2">LuxR C-terminal-related transcriptional regulator</fullName>
    </submittedName>
</protein>
<dbReference type="PRINTS" id="PR00038">
    <property type="entry name" value="HTHLUXR"/>
</dbReference>
<dbReference type="Gene3D" id="1.10.10.10">
    <property type="entry name" value="Winged helix-like DNA-binding domain superfamily/Winged helix DNA-binding domain"/>
    <property type="match status" value="1"/>
</dbReference>
<dbReference type="EMBL" id="JAOZYC010000137">
    <property type="protein sequence ID" value="MEB8340889.1"/>
    <property type="molecule type" value="Genomic_DNA"/>
</dbReference>
<evidence type="ECO:0000313" key="3">
    <source>
        <dbReference type="Proteomes" id="UP001354931"/>
    </source>
</evidence>
<dbReference type="InterPro" id="IPR036388">
    <property type="entry name" value="WH-like_DNA-bd_sf"/>
</dbReference>
<accession>A0ABU6FA82</accession>
<dbReference type="InterPro" id="IPR058852">
    <property type="entry name" value="HTH_77"/>
</dbReference>
<dbReference type="Pfam" id="PF00196">
    <property type="entry name" value="GerE"/>
    <property type="match status" value="1"/>
</dbReference>
<gene>
    <name evidence="2" type="ORF">OKJ99_25645</name>
</gene>
<dbReference type="PANTHER" id="PTHR47691:SF3">
    <property type="entry name" value="HTH-TYPE TRANSCRIPTIONAL REGULATOR RV0890C-RELATED"/>
    <property type="match status" value="1"/>
</dbReference>
<dbReference type="PROSITE" id="PS50043">
    <property type="entry name" value="HTH_LUXR_2"/>
    <property type="match status" value="1"/>
</dbReference>
<comment type="caution">
    <text evidence="2">The sequence shown here is derived from an EMBL/GenBank/DDBJ whole genome shotgun (WGS) entry which is preliminary data.</text>
</comment>
<dbReference type="SUPFAM" id="SSF52540">
    <property type="entry name" value="P-loop containing nucleoside triphosphate hydrolases"/>
    <property type="match status" value="1"/>
</dbReference>
<dbReference type="Proteomes" id="UP001354931">
    <property type="component" value="Unassembled WGS sequence"/>
</dbReference>
<evidence type="ECO:0000313" key="2">
    <source>
        <dbReference type="EMBL" id="MEB8340889.1"/>
    </source>
</evidence>
<reference evidence="2 3" key="1">
    <citation type="submission" date="2022-10" db="EMBL/GenBank/DDBJ databases">
        <authorList>
            <person name="Xie J."/>
            <person name="Shen N."/>
        </authorList>
    </citation>
    <scope>NUCLEOTIDE SEQUENCE [LARGE SCALE GENOMIC DNA]</scope>
    <source>
        <strain evidence="2 3">YIM65594</strain>
    </source>
</reference>
<dbReference type="PANTHER" id="PTHR47691">
    <property type="entry name" value="REGULATOR-RELATED"/>
    <property type="match status" value="1"/>
</dbReference>
<dbReference type="InterPro" id="IPR016032">
    <property type="entry name" value="Sig_transdc_resp-reg_C-effctor"/>
</dbReference>
<evidence type="ECO:0000259" key="1">
    <source>
        <dbReference type="PROSITE" id="PS50043"/>
    </source>
</evidence>
<proteinExistence type="predicted"/>
<dbReference type="PROSITE" id="PS00622">
    <property type="entry name" value="HTH_LUXR_1"/>
    <property type="match status" value="1"/>
</dbReference>
<keyword evidence="3" id="KW-1185">Reference proteome</keyword>
<name>A0ABU6FA82_9ACTN</name>
<dbReference type="Gene3D" id="3.40.50.300">
    <property type="entry name" value="P-loop containing nucleotide triphosphate hydrolases"/>
    <property type="match status" value="1"/>
</dbReference>
<dbReference type="PRINTS" id="PR00364">
    <property type="entry name" value="DISEASERSIST"/>
</dbReference>